<dbReference type="PANTHER" id="PTHR13457:SF1">
    <property type="entry name" value="HEAT REPEAT-CONTAINING PROTEIN 1"/>
    <property type="match status" value="1"/>
</dbReference>
<accession>A0A3P6S5B0</accession>
<keyword evidence="3" id="KW-1185">Reference proteome</keyword>
<keyword evidence="1" id="KW-0690">Ribosome biogenesis</keyword>
<dbReference type="GO" id="GO:0000462">
    <property type="term" value="P:maturation of SSU-rRNA from tricistronic rRNA transcript (SSU-rRNA, 5.8S rRNA, LSU-rRNA)"/>
    <property type="evidence" value="ECO:0007669"/>
    <property type="project" value="TreeGrafter"/>
</dbReference>
<evidence type="ECO:0000313" key="3">
    <source>
        <dbReference type="Proteomes" id="UP000267096"/>
    </source>
</evidence>
<dbReference type="GO" id="GO:0045943">
    <property type="term" value="P:positive regulation of transcription by RNA polymerase I"/>
    <property type="evidence" value="ECO:0007669"/>
    <property type="project" value="TreeGrafter"/>
</dbReference>
<dbReference type="PANTHER" id="PTHR13457">
    <property type="entry name" value="BAP28"/>
    <property type="match status" value="1"/>
</dbReference>
<comment type="function">
    <text evidence="1">Involved in nucleolar processing of pre-18S ribosomal RNA.</text>
</comment>
<keyword evidence="1" id="KW-0539">Nucleus</keyword>
<protein>
    <recommendedName>
        <fullName evidence="1">HEAT repeat-containing protein 1</fullName>
    </recommendedName>
</protein>
<dbReference type="OrthoDB" id="31183at2759"/>
<comment type="similarity">
    <text evidence="1">Belongs to the HEATR1/UTP10 family.</text>
</comment>
<dbReference type="Proteomes" id="UP000267096">
    <property type="component" value="Unassembled WGS sequence"/>
</dbReference>
<dbReference type="GO" id="GO:0032040">
    <property type="term" value="C:small-subunit processome"/>
    <property type="evidence" value="ECO:0007669"/>
    <property type="project" value="TreeGrafter"/>
</dbReference>
<gene>
    <name evidence="2" type="ORF">ASIM_LOCUS19621</name>
</gene>
<dbReference type="GO" id="GO:0034455">
    <property type="term" value="C:t-UTP complex"/>
    <property type="evidence" value="ECO:0007669"/>
    <property type="project" value="TreeGrafter"/>
</dbReference>
<organism evidence="2 3">
    <name type="scientific">Anisakis simplex</name>
    <name type="common">Herring worm</name>
    <dbReference type="NCBI Taxonomy" id="6269"/>
    <lineage>
        <taxon>Eukaryota</taxon>
        <taxon>Metazoa</taxon>
        <taxon>Ecdysozoa</taxon>
        <taxon>Nematoda</taxon>
        <taxon>Chromadorea</taxon>
        <taxon>Rhabditida</taxon>
        <taxon>Spirurina</taxon>
        <taxon>Ascaridomorpha</taxon>
        <taxon>Ascaridoidea</taxon>
        <taxon>Anisakidae</taxon>
        <taxon>Anisakis</taxon>
        <taxon>Anisakis simplex complex</taxon>
    </lineage>
</organism>
<comment type="subcellular location">
    <subcellularLocation>
        <location evidence="1">Nucleus</location>
        <location evidence="1">Nucleolus</location>
    </subcellularLocation>
</comment>
<dbReference type="AlphaFoldDB" id="A0A3P6S5B0"/>
<dbReference type="GO" id="GO:0030686">
    <property type="term" value="C:90S preribosome"/>
    <property type="evidence" value="ECO:0007669"/>
    <property type="project" value="TreeGrafter"/>
</dbReference>
<dbReference type="GO" id="GO:0030515">
    <property type="term" value="F:snoRNA binding"/>
    <property type="evidence" value="ECO:0007669"/>
    <property type="project" value="TreeGrafter"/>
</dbReference>
<evidence type="ECO:0000313" key="2">
    <source>
        <dbReference type="EMBL" id="VDK70912.1"/>
    </source>
</evidence>
<sequence length="243" mass="27533">MACVLLSRFSVEPEGKRKRAENNDVSLRKNEIFRDEDENAYLNRVKFVLELLSANQQLEASSQIFVILFDIFKMSMNSNDSDEVHSTHSYIQQLVVSLLVRLLKEPHGYKITKQDLQLDCVVETIRRTRDHNTLRSCLSLLTAAVHISSFGNIAYDVSVHVYGQTLNALFGAIMDEKGEALLTRLVSVSRILSASMLDMPAHRRLSVVTSIATAIHSQHLPIICAVLFEHYCITWQRNDSNKG</sequence>
<evidence type="ECO:0000256" key="1">
    <source>
        <dbReference type="RuleBase" id="RU367065"/>
    </source>
</evidence>
<dbReference type="EMBL" id="UYRR01037603">
    <property type="protein sequence ID" value="VDK70912.1"/>
    <property type="molecule type" value="Genomic_DNA"/>
</dbReference>
<keyword evidence="1" id="KW-0698">rRNA processing</keyword>
<proteinExistence type="inferred from homology"/>
<reference evidence="2 3" key="1">
    <citation type="submission" date="2018-11" db="EMBL/GenBank/DDBJ databases">
        <authorList>
            <consortium name="Pathogen Informatics"/>
        </authorList>
    </citation>
    <scope>NUCLEOTIDE SEQUENCE [LARGE SCALE GENOMIC DNA]</scope>
</reference>
<name>A0A3P6S5B0_ANISI</name>
<dbReference type="InterPro" id="IPR040191">
    <property type="entry name" value="UTP10"/>
</dbReference>
<keyword evidence="1" id="KW-0687">Ribonucleoprotein</keyword>